<comment type="catalytic activity">
    <reaction evidence="7">
        <text>L-threonyl-[protein] + ATP = O-phospho-L-threonyl-[protein] + ADP + H(+)</text>
        <dbReference type="Rhea" id="RHEA:46608"/>
        <dbReference type="Rhea" id="RHEA-COMP:11060"/>
        <dbReference type="Rhea" id="RHEA-COMP:11605"/>
        <dbReference type="ChEBI" id="CHEBI:15378"/>
        <dbReference type="ChEBI" id="CHEBI:30013"/>
        <dbReference type="ChEBI" id="CHEBI:30616"/>
        <dbReference type="ChEBI" id="CHEBI:61977"/>
        <dbReference type="ChEBI" id="CHEBI:456216"/>
        <dbReference type="EC" id="2.7.11.1"/>
    </reaction>
</comment>
<dbReference type="SUPFAM" id="SSF56112">
    <property type="entry name" value="Protein kinase-like (PK-like)"/>
    <property type="match status" value="1"/>
</dbReference>
<dbReference type="PANTHER" id="PTHR22967:SF57">
    <property type="entry name" value="AUXILIN, ISOFORM A-RELATED"/>
    <property type="match status" value="1"/>
</dbReference>
<name>A0A0X3PJF9_SCHSO</name>
<reference evidence="10" key="1">
    <citation type="submission" date="2016-01" db="EMBL/GenBank/DDBJ databases">
        <title>Reference transcriptome for the parasite Schistocephalus solidus: insights into the molecular evolution of parasitism.</title>
        <authorList>
            <person name="Hebert F.O."/>
            <person name="Grambauer S."/>
            <person name="Barber I."/>
            <person name="Landry C.R."/>
            <person name="Aubin-Horth N."/>
        </authorList>
    </citation>
    <scope>NUCLEOTIDE SEQUENCE</scope>
</reference>
<dbReference type="GO" id="GO:0004674">
    <property type="term" value="F:protein serine/threonine kinase activity"/>
    <property type="evidence" value="ECO:0007669"/>
    <property type="project" value="UniProtKB-KW"/>
</dbReference>
<keyword evidence="6" id="KW-0067">ATP-binding</keyword>
<accession>A0A0X3PJF9</accession>
<dbReference type="PROSITE" id="PS00108">
    <property type="entry name" value="PROTEIN_KINASE_ST"/>
    <property type="match status" value="1"/>
</dbReference>
<keyword evidence="3" id="KW-0808">Transferase</keyword>
<dbReference type="InterPro" id="IPR011009">
    <property type="entry name" value="Kinase-like_dom_sf"/>
</dbReference>
<keyword evidence="5 10" id="KW-0418">Kinase</keyword>
<comment type="catalytic activity">
    <reaction evidence="8">
        <text>L-seryl-[protein] + ATP = O-phospho-L-seryl-[protein] + ADP + H(+)</text>
        <dbReference type="Rhea" id="RHEA:17989"/>
        <dbReference type="Rhea" id="RHEA-COMP:9863"/>
        <dbReference type="Rhea" id="RHEA-COMP:11604"/>
        <dbReference type="ChEBI" id="CHEBI:15378"/>
        <dbReference type="ChEBI" id="CHEBI:29999"/>
        <dbReference type="ChEBI" id="CHEBI:30616"/>
        <dbReference type="ChEBI" id="CHEBI:83421"/>
        <dbReference type="ChEBI" id="CHEBI:456216"/>
        <dbReference type="EC" id="2.7.11.1"/>
    </reaction>
</comment>
<dbReference type="EC" id="2.7.11.1" evidence="1"/>
<protein>
    <recommendedName>
        <fullName evidence="1">non-specific serine/threonine protein kinase</fullName>
        <ecNumber evidence="1">2.7.11.1</ecNumber>
    </recommendedName>
</protein>
<evidence type="ECO:0000256" key="1">
    <source>
        <dbReference type="ARBA" id="ARBA00012513"/>
    </source>
</evidence>
<dbReference type="Pfam" id="PF00069">
    <property type="entry name" value="Pkinase"/>
    <property type="match status" value="1"/>
</dbReference>
<dbReference type="InterPro" id="IPR008271">
    <property type="entry name" value="Ser/Thr_kinase_AS"/>
</dbReference>
<keyword evidence="4" id="KW-0547">Nucleotide-binding</keyword>
<dbReference type="AlphaFoldDB" id="A0A0X3PJF9"/>
<feature type="domain" description="Protein kinase" evidence="9">
    <location>
        <begin position="39"/>
        <end position="316"/>
    </location>
</feature>
<dbReference type="SMART" id="SM00220">
    <property type="entry name" value="S_TKc"/>
    <property type="match status" value="1"/>
</dbReference>
<dbReference type="PROSITE" id="PS50011">
    <property type="entry name" value="PROTEIN_KINASE_DOM"/>
    <property type="match status" value="1"/>
</dbReference>
<evidence type="ECO:0000313" key="10">
    <source>
        <dbReference type="EMBL" id="JAP51440.1"/>
    </source>
</evidence>
<evidence type="ECO:0000256" key="5">
    <source>
        <dbReference type="ARBA" id="ARBA00022777"/>
    </source>
</evidence>
<evidence type="ECO:0000256" key="2">
    <source>
        <dbReference type="ARBA" id="ARBA00022527"/>
    </source>
</evidence>
<keyword evidence="2" id="KW-0723">Serine/threonine-protein kinase</keyword>
<dbReference type="InterPro" id="IPR000719">
    <property type="entry name" value="Prot_kinase_dom"/>
</dbReference>
<dbReference type="GO" id="GO:0035612">
    <property type="term" value="F:AP-2 adaptor complex binding"/>
    <property type="evidence" value="ECO:0007669"/>
    <property type="project" value="TreeGrafter"/>
</dbReference>
<evidence type="ECO:0000256" key="8">
    <source>
        <dbReference type="ARBA" id="ARBA00048679"/>
    </source>
</evidence>
<evidence type="ECO:0000256" key="7">
    <source>
        <dbReference type="ARBA" id="ARBA00047899"/>
    </source>
</evidence>
<evidence type="ECO:0000256" key="4">
    <source>
        <dbReference type="ARBA" id="ARBA00022741"/>
    </source>
</evidence>
<evidence type="ECO:0000256" key="6">
    <source>
        <dbReference type="ARBA" id="ARBA00022840"/>
    </source>
</evidence>
<dbReference type="GO" id="GO:0005737">
    <property type="term" value="C:cytoplasm"/>
    <property type="evidence" value="ECO:0007669"/>
    <property type="project" value="TreeGrafter"/>
</dbReference>
<sequence>MKRILAFLSHGENELISSQSAHHNSLQTGKQFFVGNHKLTVEGIIAEGGFGVVCRVRSQDGRVFAMKRTCVNNKSDLATVKREVTIVSSLSHKNILKYIDSTITETEPGIYEVLLVTSFYPGSVAQVLTERRQKNQRFLETEVLRVLCDVCEAVSRLHHCETPIIHRDLKIENILIDGQKNFVLCDFGSATSRVLHPGKHGPLRCQEEIEKHTTLAYRAPEMVDLYTNGGQPIGPPVDIWALGCVVYGLCFFSLPFGANALAIQTGQFVIPDHSSYSPRLHKLIKFMLSVEALKRPDIFQVASLAFSLLGRPNPVLNVNVSWDPLSHSPSFRAFSPSSLALLIPTSFKVISEK</sequence>
<dbReference type="GO" id="GO:2000369">
    <property type="term" value="P:regulation of clathrin-dependent endocytosis"/>
    <property type="evidence" value="ECO:0007669"/>
    <property type="project" value="TreeGrafter"/>
</dbReference>
<dbReference type="EMBL" id="GEEE01011785">
    <property type="protein sequence ID" value="JAP51440.1"/>
    <property type="molecule type" value="Transcribed_RNA"/>
</dbReference>
<organism evidence="10">
    <name type="scientific">Schistocephalus solidus</name>
    <name type="common">Tapeworm</name>
    <dbReference type="NCBI Taxonomy" id="70667"/>
    <lineage>
        <taxon>Eukaryota</taxon>
        <taxon>Metazoa</taxon>
        <taxon>Spiralia</taxon>
        <taxon>Lophotrochozoa</taxon>
        <taxon>Platyhelminthes</taxon>
        <taxon>Cestoda</taxon>
        <taxon>Eucestoda</taxon>
        <taxon>Diphyllobothriidea</taxon>
        <taxon>Diphyllobothriidae</taxon>
        <taxon>Schistocephalus</taxon>
    </lineage>
</organism>
<evidence type="ECO:0000259" key="9">
    <source>
        <dbReference type="PROSITE" id="PS50011"/>
    </source>
</evidence>
<dbReference type="GO" id="GO:0005524">
    <property type="term" value="F:ATP binding"/>
    <property type="evidence" value="ECO:0007669"/>
    <property type="project" value="UniProtKB-KW"/>
</dbReference>
<proteinExistence type="predicted"/>
<dbReference type="PANTHER" id="PTHR22967">
    <property type="entry name" value="SERINE/THREONINE PROTEIN KINASE"/>
    <property type="match status" value="1"/>
</dbReference>
<gene>
    <name evidence="10" type="primary">BMP2K</name>
    <name evidence="10" type="ORF">TR113721</name>
</gene>
<dbReference type="Gene3D" id="1.10.510.10">
    <property type="entry name" value="Transferase(Phosphotransferase) domain 1"/>
    <property type="match status" value="1"/>
</dbReference>
<dbReference type="GO" id="GO:0045747">
    <property type="term" value="P:positive regulation of Notch signaling pathway"/>
    <property type="evidence" value="ECO:0007669"/>
    <property type="project" value="TreeGrafter"/>
</dbReference>
<evidence type="ECO:0000256" key="3">
    <source>
        <dbReference type="ARBA" id="ARBA00022679"/>
    </source>
</evidence>